<feature type="region of interest" description="Disordered" evidence="1">
    <location>
        <begin position="330"/>
        <end position="370"/>
    </location>
</feature>
<feature type="compositionally biased region" description="Basic and acidic residues" evidence="1">
    <location>
        <begin position="26"/>
        <end position="45"/>
    </location>
</feature>
<reference evidence="2 3" key="1">
    <citation type="journal article" date="2018" name="Evol. Lett.">
        <title>Horizontal gene cluster transfer increased hallucinogenic mushroom diversity.</title>
        <authorList>
            <person name="Reynolds H.T."/>
            <person name="Vijayakumar V."/>
            <person name="Gluck-Thaler E."/>
            <person name="Korotkin H.B."/>
            <person name="Matheny P.B."/>
            <person name="Slot J.C."/>
        </authorList>
    </citation>
    <scope>NUCLEOTIDE SEQUENCE [LARGE SCALE GENOMIC DNA]</scope>
    <source>
        <strain evidence="2 3">2629</strain>
    </source>
</reference>
<comment type="caution">
    <text evidence="2">The sequence shown here is derived from an EMBL/GenBank/DDBJ whole genome shotgun (WGS) entry which is preliminary data.</text>
</comment>
<sequence length="729" mass="78274">RDESEDEDGIEIKGQSQDVGKSTGPDAREIEGGKAQKETEYDAKLSRPANDVGMMTPPRSGRGVVKEQIISPVVPKASPTRKPHSRRHNPVSPAKHSIVEAINIAGKANYHGKHKFRKAFGDSTSNRNSNETDTSTSGKGKGRAQDGTKEQKSERVKERQRKRALLSKVLLNVGNTPDEPIDLTSDVEVVPDAEGLGEGQEADETGPSPTIASSLGGASPTADVQHDGGRISGNGEPSKRENIGSAGASASTSAIDPHVLSTSRNLVSLLKQKAASKKQMRYSPSTPSSGGFTCFFSGLFAESLGVGHSRTEGHMDRGIVSPRRAQFARSPQYQIATPPHRSSLPGSLQKHQVSSCPQSQIGSPSNTASPVRFGHPYASSYARRSSFASPTNLKHELGHMRIASAPNSSQMFSTMPQATASTSKPTSLSKAWIGSPKSPARGEEQSSLYNDSEKHPLPTRIPVRSSAMVSMPIIPATGSQKTSTVISRKRARSVDATGSGGTGSVAVAATMKDDVPIAKIVERRKDIVEEQTLGGPAVVVHIVGMGDADEEDDDGMYTHKENVGEPQQPRVSDDDKAMAEIQDLVSASRSDEDIMDVDHDNLLPHPPISKAMSSIGKPLSFDSNVSSSRSNGVRHRSTPRSSPNELFDHASSLESNARTTHKEIVRGIAGGTTFTQQHQQRFGPVAKTYGGFPLIFWPEERRNMQTYSKLAEPKFARDLPHKLQDHINA</sequence>
<feature type="region of interest" description="Disordered" evidence="1">
    <location>
        <begin position="548"/>
        <end position="576"/>
    </location>
</feature>
<feature type="region of interest" description="Disordered" evidence="1">
    <location>
        <begin position="197"/>
        <end position="256"/>
    </location>
</feature>
<organism evidence="2 3">
    <name type="scientific">Panaeolus cyanescens</name>
    <dbReference type="NCBI Taxonomy" id="181874"/>
    <lineage>
        <taxon>Eukaryota</taxon>
        <taxon>Fungi</taxon>
        <taxon>Dikarya</taxon>
        <taxon>Basidiomycota</taxon>
        <taxon>Agaricomycotina</taxon>
        <taxon>Agaricomycetes</taxon>
        <taxon>Agaricomycetidae</taxon>
        <taxon>Agaricales</taxon>
        <taxon>Agaricineae</taxon>
        <taxon>Galeropsidaceae</taxon>
        <taxon>Panaeolus</taxon>
    </lineage>
</organism>
<dbReference type="AlphaFoldDB" id="A0A409X4R0"/>
<dbReference type="InParanoid" id="A0A409X4R0"/>
<feature type="non-terminal residue" evidence="2">
    <location>
        <position position="729"/>
    </location>
</feature>
<feature type="region of interest" description="Disordered" evidence="1">
    <location>
        <begin position="606"/>
        <end position="659"/>
    </location>
</feature>
<evidence type="ECO:0000313" key="2">
    <source>
        <dbReference type="EMBL" id="PPQ85773.1"/>
    </source>
</evidence>
<feature type="region of interest" description="Disordered" evidence="1">
    <location>
        <begin position="410"/>
        <end position="459"/>
    </location>
</feature>
<feature type="region of interest" description="Disordered" evidence="1">
    <location>
        <begin position="1"/>
        <end position="161"/>
    </location>
</feature>
<feature type="compositionally biased region" description="Polar residues" evidence="1">
    <location>
        <begin position="344"/>
        <end position="369"/>
    </location>
</feature>
<feature type="compositionally biased region" description="Polar residues" evidence="1">
    <location>
        <begin position="410"/>
        <end position="429"/>
    </location>
</feature>
<feature type="compositionally biased region" description="Low complexity" evidence="1">
    <location>
        <begin position="244"/>
        <end position="254"/>
    </location>
</feature>
<protein>
    <submittedName>
        <fullName evidence="2">Uncharacterized protein</fullName>
    </submittedName>
</protein>
<feature type="compositionally biased region" description="Polar residues" evidence="1">
    <location>
        <begin position="122"/>
        <end position="138"/>
    </location>
</feature>
<gene>
    <name evidence="2" type="ORF">CVT24_002272</name>
</gene>
<evidence type="ECO:0000256" key="1">
    <source>
        <dbReference type="SAM" id="MobiDB-lite"/>
    </source>
</evidence>
<feature type="compositionally biased region" description="Basic and acidic residues" evidence="1">
    <location>
        <begin position="143"/>
        <end position="157"/>
    </location>
</feature>
<proteinExistence type="predicted"/>
<feature type="compositionally biased region" description="Basic residues" evidence="1">
    <location>
        <begin position="79"/>
        <end position="89"/>
    </location>
</feature>
<accession>A0A409X4R0</accession>
<dbReference type="Proteomes" id="UP000284842">
    <property type="component" value="Unassembled WGS sequence"/>
</dbReference>
<name>A0A409X4R0_9AGAR</name>
<keyword evidence="3" id="KW-1185">Reference proteome</keyword>
<evidence type="ECO:0000313" key="3">
    <source>
        <dbReference type="Proteomes" id="UP000284842"/>
    </source>
</evidence>
<dbReference type="EMBL" id="NHTK01004637">
    <property type="protein sequence ID" value="PPQ85773.1"/>
    <property type="molecule type" value="Genomic_DNA"/>
</dbReference>
<feature type="non-terminal residue" evidence="2">
    <location>
        <position position="1"/>
    </location>
</feature>